<feature type="domain" description="BPL/LPL catalytic" evidence="1">
    <location>
        <begin position="34"/>
        <end position="229"/>
    </location>
</feature>
<dbReference type="Proteomes" id="UP000555728">
    <property type="component" value="Unassembled WGS sequence"/>
</dbReference>
<dbReference type="Pfam" id="PF21948">
    <property type="entry name" value="LplA-B_cat"/>
    <property type="match status" value="1"/>
</dbReference>
<evidence type="ECO:0000313" key="2">
    <source>
        <dbReference type="EMBL" id="MBB4285183.1"/>
    </source>
</evidence>
<gene>
    <name evidence="2" type="ORF">GGD88_000900</name>
</gene>
<dbReference type="EMBL" id="JACIGI010000005">
    <property type="protein sequence ID" value="MBB4285183.1"/>
    <property type="molecule type" value="Genomic_DNA"/>
</dbReference>
<dbReference type="PROSITE" id="PS51733">
    <property type="entry name" value="BPL_LPL_CATALYTIC"/>
    <property type="match status" value="1"/>
</dbReference>
<dbReference type="PANTHER" id="PTHR43679:SF2">
    <property type="entry name" value="OCTANOYL-[GCVH]:PROTEIN N-OCTANOYLTRANSFERASE"/>
    <property type="match status" value="1"/>
</dbReference>
<proteinExistence type="predicted"/>
<dbReference type="AlphaFoldDB" id="A0A7W6RXS2"/>
<dbReference type="Gene3D" id="3.30.390.50">
    <property type="entry name" value="CO dehydrogenase flavoprotein, C-terminal domain"/>
    <property type="match status" value="1"/>
</dbReference>
<keyword evidence="3" id="KW-1185">Reference proteome</keyword>
<dbReference type="PANTHER" id="PTHR43679">
    <property type="entry name" value="OCTANOYLTRANSFERASE LIPM-RELATED"/>
    <property type="match status" value="1"/>
</dbReference>
<dbReference type="GO" id="GO:0016874">
    <property type="term" value="F:ligase activity"/>
    <property type="evidence" value="ECO:0007669"/>
    <property type="project" value="UniProtKB-KW"/>
</dbReference>
<sequence length="370" mass="39903">MTAPLPWRLVVDRNAYTDFSVSVSPAVERAVARGSVPPTVYLNIFDRDSLTIGVNEDPTQVLDLAFCDAHGIEVRRRVNGGGAIYAGAGSIFVCFYLPTALPGVPDTARAAFPQVLGAVAETLRRRYGVPARYRPLNDVEVEGRKLMPTSLKIEDGVMTLRVLINVTPVDTAVAARAIPLPPEKTRDKVHKDMASRTTCLEREAGRTFTEAELERLTREVTEDAFGVADLRRQPLSDAERADAADLRARLTADAWLYGKTEARRFGDLTGAAVGRGRVKAVGGLIWTALKVRDGTVAAALVNGDWHPRPTDSVAWLEQALAGCPATTEALRARVAAFLARDDVEFAGIEAEDLAAAFDRALADLCPATPG</sequence>
<organism evidence="2 3">
    <name type="scientific">Roseospira goensis</name>
    <dbReference type="NCBI Taxonomy" id="391922"/>
    <lineage>
        <taxon>Bacteria</taxon>
        <taxon>Pseudomonadati</taxon>
        <taxon>Pseudomonadota</taxon>
        <taxon>Alphaproteobacteria</taxon>
        <taxon>Rhodospirillales</taxon>
        <taxon>Rhodospirillaceae</taxon>
        <taxon>Roseospira</taxon>
    </lineage>
</organism>
<keyword evidence="2" id="KW-0436">Ligase</keyword>
<protein>
    <submittedName>
        <fullName evidence="2">Lipoate-protein ligase A</fullName>
    </submittedName>
</protein>
<dbReference type="InterPro" id="IPR045864">
    <property type="entry name" value="aa-tRNA-synth_II/BPL/LPL"/>
</dbReference>
<evidence type="ECO:0000259" key="1">
    <source>
        <dbReference type="PROSITE" id="PS51733"/>
    </source>
</evidence>
<dbReference type="RefSeq" id="WP_184432134.1">
    <property type="nucleotide sequence ID" value="NZ_JACIGI010000005.1"/>
</dbReference>
<comment type="caution">
    <text evidence="2">The sequence shown here is derived from an EMBL/GenBank/DDBJ whole genome shotgun (WGS) entry which is preliminary data.</text>
</comment>
<dbReference type="Gene3D" id="3.30.930.10">
    <property type="entry name" value="Bira Bifunctional Protein, Domain 2"/>
    <property type="match status" value="1"/>
</dbReference>
<name>A0A7W6RXS2_9PROT</name>
<accession>A0A7W6RXS2</accession>
<reference evidence="2 3" key="1">
    <citation type="submission" date="2020-08" db="EMBL/GenBank/DDBJ databases">
        <title>Genome sequencing of Purple Non-Sulfur Bacteria from various extreme environments.</title>
        <authorList>
            <person name="Mayer M."/>
        </authorList>
    </citation>
    <scope>NUCLEOTIDE SEQUENCE [LARGE SCALE GENOMIC DNA]</scope>
    <source>
        <strain evidence="2 3">JA135</strain>
    </source>
</reference>
<evidence type="ECO:0000313" key="3">
    <source>
        <dbReference type="Proteomes" id="UP000555728"/>
    </source>
</evidence>
<dbReference type="InterPro" id="IPR050664">
    <property type="entry name" value="Octanoyltrans_LipM/LipL"/>
</dbReference>
<dbReference type="InterPro" id="IPR004143">
    <property type="entry name" value="BPL_LPL_catalytic"/>
</dbReference>
<dbReference type="SUPFAM" id="SSF55681">
    <property type="entry name" value="Class II aaRS and biotin synthetases"/>
    <property type="match status" value="1"/>
</dbReference>